<reference evidence="1" key="8">
    <citation type="journal article" date="1994" name="J. Mol. Biol.">
        <title>Molecular cloning and expression of a novel hydroxymethylcytosine-specific restriction enzyme (PvuRts1I) modulated by glucosylation of DNA.</title>
        <authorList>
            <person name="Janosi L."/>
            <person name="Yonemitsu H."/>
            <person name="Hong H."/>
            <person name="Kaji A."/>
        </authorList>
    </citation>
    <scope>NUCLEOTIDE SEQUENCE</scope>
    <source>
        <strain evidence="1">UR-75</strain>
        <plasmid evidence="1">Rts1</plasmid>
    </source>
</reference>
<reference evidence="1" key="4">
    <citation type="journal article" date="1985" name="J. Bacteriol.">
        <title>Organization of the Tn6-related kanamycin resistance transposon Tn2680 carrying two copies of IS26 and an IS903 variant, IS903. B.</title>
        <authorList>
            <person name="Mollet B."/>
            <person name="Clerget M."/>
            <person name="Meyer J."/>
            <person name="Iida S."/>
        </authorList>
    </citation>
    <scope>NUCLEOTIDE SEQUENCE</scope>
    <source>
        <strain evidence="1">UR-75</strain>
        <plasmid evidence="1">Rts1</plasmid>
    </source>
</reference>
<reference evidence="1" key="6">
    <citation type="journal article" date="1988" name="Plasmid">
        <title>Nucleotide sequence and copy control function of the extension of the incI region (incI-b) of Rts 1.</title>
        <authorList>
            <person name="Nozue H."/>
            <person name="Tsuchiya K."/>
            <person name="Kamio Y."/>
        </authorList>
    </citation>
    <scope>NUCLEOTIDE SEQUENCE</scope>
    <source>
        <strain evidence="1">UR-75</strain>
        <plasmid evidence="1">Rts1</plasmid>
    </source>
</reference>
<reference evidence="1" key="5">
    <citation type="journal article" date="1988" name="J. Bacteriol.">
        <title>Nucleotide sequence of an Rts1 fragment causing temperature-dependent instability.</title>
        <authorList>
            <person name="Tanaka M."/>
            <person name="Okawa N."/>
            <person name="Mori K."/>
            <person name="Suyama Y."/>
            <person name="Kaji A."/>
        </authorList>
    </citation>
    <scope>NUCLEOTIDE SEQUENCE</scope>
    <source>
        <strain evidence="1">UR-75</strain>
        <plasmid evidence="1">Rts1</plasmid>
    </source>
</reference>
<organism evidence="1">
    <name type="scientific">Proteus vulgaris</name>
    <dbReference type="NCBI Taxonomy" id="585"/>
    <lineage>
        <taxon>Bacteria</taxon>
        <taxon>Pseudomonadati</taxon>
        <taxon>Pseudomonadota</taxon>
        <taxon>Gammaproteobacteria</taxon>
        <taxon>Enterobacterales</taxon>
        <taxon>Morganellaceae</taxon>
        <taxon>Proteus</taxon>
    </lineage>
</organism>
<gene>
    <name evidence="1" type="primary">orf5</name>
</gene>
<protein>
    <submittedName>
        <fullName evidence="1">Uncharacterized protein</fullName>
    </submittedName>
</protein>
<reference evidence="1" key="2">
    <citation type="journal article" date="1983" name="J. Bacteriol.">
        <title>Nucleotide sequence of an incompatibility region of mini-Rts1 that contains five direct repeats.</title>
        <authorList>
            <person name="Kamio Y."/>
            <person name="Terawaki Y."/>
        </authorList>
    </citation>
    <scope>NUCLEOTIDE SEQUENCE</scope>
    <source>
        <strain evidence="1">UR-75</strain>
        <plasmid evidence="1">Rts1</plasmid>
    </source>
</reference>
<accession>Q8KKB2</accession>
<dbReference type="EMBL" id="AP004237">
    <property type="protein sequence ID" value="BAB93568.1"/>
    <property type="molecule type" value="Genomic_DNA"/>
</dbReference>
<name>Q8KKB2_PROVU</name>
<geneLocation type="plasmid" evidence="1">
    <name>Rts1</name>
</geneLocation>
<reference evidence="1" key="10">
    <citation type="journal article" date="2002" name="J. Bacteriol.">
        <title>Complete nucleotide sequence of plasmid Rts1: implications for evolution of large plasmid Genomes.</title>
        <authorList>
            <person name="Murata T."/>
            <person name="Ohnishi M."/>
            <person name="Ara T."/>
            <person name="Kaneko J."/>
            <person name="Han C.-G."/>
            <person name="Li Y.F."/>
            <person name="Takashima K."/>
            <person name="Nojima H."/>
            <person name="Nakayama K."/>
            <person name="Kaji A."/>
            <person name="Kamio Y."/>
            <person name="Miki T."/>
            <person name="Mori H."/>
            <person name="Ohtsubo E."/>
            <person name="Terawaki Y."/>
            <person name="Hayashi T."/>
        </authorList>
    </citation>
    <scope>NUCLEOTIDE SEQUENCE</scope>
    <source>
        <strain evidence="1">UR-75</strain>
        <plasmid evidence="1">Rts1</plasmid>
    </source>
</reference>
<reference evidence="1" key="9">
    <citation type="journal article" date="1996" name="Biochem. Biophys. Res. Commun.">
        <title>A new plasmid-encoded proteic killer gene system: cloning, sequencing, and analyzing hig locus of plasmid Rts1.</title>
        <authorList>
            <person name="Tian Q.B."/>
            <person name="Ohnishi M."/>
            <person name="Tabuchi A."/>
            <person name="Terawaki Y."/>
        </authorList>
    </citation>
    <scope>NUCLEOTIDE SEQUENCE</scope>
    <source>
        <strain evidence="1">UR-75</strain>
        <plasmid evidence="1">Rts1</plasmid>
    </source>
</reference>
<reference evidence="1" key="7">
    <citation type="journal article" date="1991" name="J. Bacteriol.">
        <title>Three short fragments of Rts1 DNA are responsible for the temperature-sensitive growth phenotype (Tsg) of host bacteria.</title>
        <authorList>
            <person name="Mochida S."/>
            <person name="Tsuchiya H."/>
            <person name="Mori K."/>
            <person name="Kaji A."/>
        </authorList>
    </citation>
    <scope>NUCLEOTIDE SEQUENCE</scope>
    <source>
        <strain evidence="1">UR-75</strain>
        <plasmid evidence="1">Rts1</plasmid>
    </source>
</reference>
<reference evidence="1" key="3">
    <citation type="journal article" date="1984" name="J. Bacteriol.">
        <title>Complete nucleotide sequence of mini-Rts1 and its copy mutant.</title>
        <authorList>
            <person name="Kamio Y."/>
            <person name="Tabuchi A."/>
            <person name="Itoh Y."/>
            <person name="Katagiri H."/>
            <person name="Terawaki Y."/>
        </authorList>
    </citation>
    <scope>NUCLEOTIDE SEQUENCE</scope>
    <source>
        <strain evidence="1">UR-75</strain>
        <plasmid evidence="1">Rts1</plasmid>
    </source>
</reference>
<proteinExistence type="predicted"/>
<keyword evidence="1" id="KW-0614">Plasmid</keyword>
<evidence type="ECO:0000313" key="1">
    <source>
        <dbReference type="EMBL" id="BAB93568.1"/>
    </source>
</evidence>
<sequence>MRSQTRRSFFYLSFLSLIKHPQLNFRPGPNRVLNTRHRMWELSPNHSQARSQGEK</sequence>
<dbReference type="AlphaFoldDB" id="Q8KKB2"/>
<reference evidence="1" key="1">
    <citation type="journal article" date="1968" name="Nature">
        <title>Temperature sensitivity of cell growth in Escherichia coli associated with the temperature sensitive R(KM) factor.</title>
        <authorList>
            <person name="Terawaki Y."/>
            <person name="Kakizawa Y."/>
            <person name="Takayasu H."/>
            <person name="Yoshikawa M."/>
        </authorList>
    </citation>
    <scope>NUCLEOTIDE SEQUENCE</scope>
    <source>
        <strain evidence="1">UR-75</strain>
        <plasmid evidence="1">Rts1</plasmid>
    </source>
</reference>